<name>A0A5J4WGM2_9EUKA</name>
<proteinExistence type="predicted"/>
<dbReference type="AlphaFoldDB" id="A0A5J4WGM2"/>
<reference evidence="1 2" key="1">
    <citation type="submission" date="2019-03" db="EMBL/GenBank/DDBJ databases">
        <title>Single cell metagenomics reveals metabolic interactions within the superorganism composed of flagellate Streblomastix strix and complex community of Bacteroidetes bacteria on its surface.</title>
        <authorList>
            <person name="Treitli S.C."/>
            <person name="Kolisko M."/>
            <person name="Husnik F."/>
            <person name="Keeling P."/>
            <person name="Hampl V."/>
        </authorList>
    </citation>
    <scope>NUCLEOTIDE SEQUENCE [LARGE SCALE GENOMIC DNA]</scope>
    <source>
        <strain evidence="1">ST1C</strain>
    </source>
</reference>
<evidence type="ECO:0000313" key="2">
    <source>
        <dbReference type="Proteomes" id="UP000324800"/>
    </source>
</evidence>
<gene>
    <name evidence="1" type="ORF">EZS28_010353</name>
</gene>
<accession>A0A5J4WGM2</accession>
<comment type="caution">
    <text evidence="1">The sequence shown here is derived from an EMBL/GenBank/DDBJ whole genome shotgun (WGS) entry which is preliminary data.</text>
</comment>
<organism evidence="1 2">
    <name type="scientific">Streblomastix strix</name>
    <dbReference type="NCBI Taxonomy" id="222440"/>
    <lineage>
        <taxon>Eukaryota</taxon>
        <taxon>Metamonada</taxon>
        <taxon>Preaxostyla</taxon>
        <taxon>Oxymonadida</taxon>
        <taxon>Streblomastigidae</taxon>
        <taxon>Streblomastix</taxon>
    </lineage>
</organism>
<protein>
    <submittedName>
        <fullName evidence="1">Uncharacterized protein</fullName>
    </submittedName>
</protein>
<dbReference type="Proteomes" id="UP000324800">
    <property type="component" value="Unassembled WGS sequence"/>
</dbReference>
<sequence length="129" mass="14816">MDSRLFLWLVQYNGDASDQSELVNIKYIKVLIISFSTAGGIGKQDKEIFQGLNYISDFLHQLHEGRNYPTSFQPLPLLAHRSEEQMEEEGGRDELEAQLINKGIYIGNSIKYWVNLAKTATLKHFMHGR</sequence>
<dbReference type="EMBL" id="SNRW01002035">
    <property type="protein sequence ID" value="KAA6394117.1"/>
    <property type="molecule type" value="Genomic_DNA"/>
</dbReference>
<evidence type="ECO:0000313" key="1">
    <source>
        <dbReference type="EMBL" id="KAA6394117.1"/>
    </source>
</evidence>